<sequence>MLFGKEPYYEHLRVFGCLVYAHNNKRKDKFGERGSPCIFLGYPYGQKAYKVFDLQKRNIYASRDVTFIENEFPFKMINQEGFDFGDIIDRVCQRIMGHGNTYMPADHRNSPSQDESFPRRSSYQPENSPSLEPADNLEDICGYPPTEEYTRGAQQHPGTRLPPHNSCALVCRSHGQLGTRSSRCRDDTSTDGGSGYLSPIRHQVPPHTNHIIFR</sequence>
<dbReference type="InterPro" id="IPR057670">
    <property type="entry name" value="SH3_retrovirus"/>
</dbReference>
<dbReference type="Pfam" id="PF25597">
    <property type="entry name" value="SH3_retrovirus"/>
    <property type="match status" value="1"/>
</dbReference>
<name>A0AAV0DES0_9ASTE</name>
<organism evidence="3 5">
    <name type="scientific">Cuscuta epithymum</name>
    <dbReference type="NCBI Taxonomy" id="186058"/>
    <lineage>
        <taxon>Eukaryota</taxon>
        <taxon>Viridiplantae</taxon>
        <taxon>Streptophyta</taxon>
        <taxon>Embryophyta</taxon>
        <taxon>Tracheophyta</taxon>
        <taxon>Spermatophyta</taxon>
        <taxon>Magnoliopsida</taxon>
        <taxon>eudicotyledons</taxon>
        <taxon>Gunneridae</taxon>
        <taxon>Pentapetalae</taxon>
        <taxon>asterids</taxon>
        <taxon>lamiids</taxon>
        <taxon>Solanales</taxon>
        <taxon>Convolvulaceae</taxon>
        <taxon>Cuscuteae</taxon>
        <taxon>Cuscuta</taxon>
        <taxon>Cuscuta subgen. Cuscuta</taxon>
    </lineage>
</organism>
<dbReference type="AlphaFoldDB" id="A0AAV0DES0"/>
<evidence type="ECO:0000313" key="4">
    <source>
        <dbReference type="EMBL" id="CAH9138337.1"/>
    </source>
</evidence>
<comment type="caution">
    <text evidence="3">The sequence shown here is derived from an EMBL/GenBank/DDBJ whole genome shotgun (WGS) entry which is preliminary data.</text>
</comment>
<feature type="domain" description="Retroviral polymerase SH3-like" evidence="2">
    <location>
        <begin position="17"/>
        <end position="76"/>
    </location>
</feature>
<accession>A0AAV0DES0</accession>
<evidence type="ECO:0000259" key="2">
    <source>
        <dbReference type="Pfam" id="PF25597"/>
    </source>
</evidence>
<feature type="region of interest" description="Disordered" evidence="1">
    <location>
        <begin position="178"/>
        <end position="214"/>
    </location>
</feature>
<feature type="region of interest" description="Disordered" evidence="1">
    <location>
        <begin position="100"/>
        <end position="161"/>
    </location>
</feature>
<gene>
    <name evidence="3" type="ORF">CEPIT_LOCUS14316</name>
    <name evidence="4" type="ORF">CEPIT_LOCUS36720</name>
</gene>
<proteinExistence type="predicted"/>
<evidence type="ECO:0000256" key="1">
    <source>
        <dbReference type="SAM" id="MobiDB-lite"/>
    </source>
</evidence>
<reference evidence="3" key="1">
    <citation type="submission" date="2022-07" db="EMBL/GenBank/DDBJ databases">
        <authorList>
            <person name="Macas J."/>
            <person name="Novak P."/>
            <person name="Neumann P."/>
        </authorList>
    </citation>
    <scope>NUCLEOTIDE SEQUENCE</scope>
</reference>
<evidence type="ECO:0000313" key="3">
    <source>
        <dbReference type="EMBL" id="CAH9098241.1"/>
    </source>
</evidence>
<evidence type="ECO:0000313" key="5">
    <source>
        <dbReference type="Proteomes" id="UP001152523"/>
    </source>
</evidence>
<feature type="compositionally biased region" description="Polar residues" evidence="1">
    <location>
        <begin position="110"/>
        <end position="130"/>
    </location>
</feature>
<keyword evidence="5" id="KW-1185">Reference proteome</keyword>
<protein>
    <recommendedName>
        <fullName evidence="2">Retroviral polymerase SH3-like domain-containing protein</fullName>
    </recommendedName>
</protein>
<dbReference type="EMBL" id="CAMAPF010001008">
    <property type="protein sequence ID" value="CAH9138337.1"/>
    <property type="molecule type" value="Genomic_DNA"/>
</dbReference>
<dbReference type="Proteomes" id="UP001152523">
    <property type="component" value="Unassembled WGS sequence"/>
</dbReference>
<dbReference type="EMBL" id="CAMAPF010000097">
    <property type="protein sequence ID" value="CAH9098241.1"/>
    <property type="molecule type" value="Genomic_DNA"/>
</dbReference>